<evidence type="ECO:0000313" key="2">
    <source>
        <dbReference type="EMBL" id="MFD0796100.1"/>
    </source>
</evidence>
<organism evidence="2 3">
    <name type="scientific">Maribacter chungangensis</name>
    <dbReference type="NCBI Taxonomy" id="1069117"/>
    <lineage>
        <taxon>Bacteria</taxon>
        <taxon>Pseudomonadati</taxon>
        <taxon>Bacteroidota</taxon>
        <taxon>Flavobacteriia</taxon>
        <taxon>Flavobacteriales</taxon>
        <taxon>Flavobacteriaceae</taxon>
        <taxon>Maribacter</taxon>
    </lineage>
</organism>
<keyword evidence="3" id="KW-1185">Reference proteome</keyword>
<sequence length="139" mass="15275">MNLNYVFMIIAMLTTGASFAQHTLRMEITGVESTKGEVSAALYTDQHSFLKFDKVFKAVSAKAVKGVTTLVVNDIPDGTYAVAVFHDKNGNGKLDTNMLGIPKEPVAFSKAKMKTFGPPKFKECAFEIKEDMEISIPFD</sequence>
<dbReference type="Pfam" id="PF09912">
    <property type="entry name" value="DUF2141"/>
    <property type="match status" value="1"/>
</dbReference>
<gene>
    <name evidence="2" type="ORF">ACFQZJ_01400</name>
</gene>
<proteinExistence type="predicted"/>
<evidence type="ECO:0000313" key="3">
    <source>
        <dbReference type="Proteomes" id="UP001597012"/>
    </source>
</evidence>
<accession>A0ABW3AYW7</accession>
<protein>
    <submittedName>
        <fullName evidence="2">DUF2141 domain-containing protein</fullName>
    </submittedName>
</protein>
<evidence type="ECO:0000256" key="1">
    <source>
        <dbReference type="SAM" id="SignalP"/>
    </source>
</evidence>
<reference evidence="3" key="1">
    <citation type="journal article" date="2019" name="Int. J. Syst. Evol. Microbiol.">
        <title>The Global Catalogue of Microorganisms (GCM) 10K type strain sequencing project: providing services to taxonomists for standard genome sequencing and annotation.</title>
        <authorList>
            <consortium name="The Broad Institute Genomics Platform"/>
            <consortium name="The Broad Institute Genome Sequencing Center for Infectious Disease"/>
            <person name="Wu L."/>
            <person name="Ma J."/>
        </authorList>
    </citation>
    <scope>NUCLEOTIDE SEQUENCE [LARGE SCALE GENOMIC DNA]</scope>
    <source>
        <strain evidence="3">CCUG 61948</strain>
    </source>
</reference>
<name>A0ABW3AYW7_9FLAO</name>
<dbReference type="InterPro" id="IPR018673">
    <property type="entry name" value="DUF2141"/>
</dbReference>
<dbReference type="EMBL" id="JBHTHY010000003">
    <property type="protein sequence ID" value="MFD0796100.1"/>
    <property type="molecule type" value="Genomic_DNA"/>
</dbReference>
<feature type="chain" id="PRO_5046361186" evidence="1">
    <location>
        <begin position="21"/>
        <end position="139"/>
    </location>
</feature>
<keyword evidence="1" id="KW-0732">Signal</keyword>
<dbReference type="RefSeq" id="WP_379931770.1">
    <property type="nucleotide sequence ID" value="NZ_JBHTHY010000003.1"/>
</dbReference>
<dbReference type="Proteomes" id="UP001597012">
    <property type="component" value="Unassembled WGS sequence"/>
</dbReference>
<comment type="caution">
    <text evidence="2">The sequence shown here is derived from an EMBL/GenBank/DDBJ whole genome shotgun (WGS) entry which is preliminary data.</text>
</comment>
<feature type="signal peptide" evidence="1">
    <location>
        <begin position="1"/>
        <end position="20"/>
    </location>
</feature>